<protein>
    <recommendedName>
        <fullName evidence="11">Polypeptide N-acetylgalactosaminyltransferase</fullName>
        <ecNumber evidence="11">2.4.1.-</ecNumber>
    </recommendedName>
    <alternativeName>
        <fullName evidence="11">Protein-UDP acetylgalactosaminyltransferase</fullName>
    </alternativeName>
</protein>
<evidence type="ECO:0000256" key="4">
    <source>
        <dbReference type="ARBA" id="ARBA00022734"/>
    </source>
</evidence>
<comment type="subcellular location">
    <subcellularLocation>
        <location evidence="1 11">Golgi apparatus membrane</location>
        <topology evidence="1 11">Single-pass type II membrane protein</topology>
    </subcellularLocation>
</comment>
<dbReference type="UniPathway" id="UPA00378"/>
<sequence>MKPLLFGTPCSCAIFILAYCIISVFIWLLYTDNLSNPIVDFEYFSIQSLGELGKEAHLQMTKTDLVDAALQNETYQYNAWLSERIPLKRALEDYRDPQCRKINYSSEKRVTVSIVIAIQEEHPHTLLRTIYSVIAETSPSLLKEIVLVHDGHGDSDLIEHIHQKLPIVTQLEMETVKGIIHSRLTGAKIATGDILVFLNGHMEVTKGWLPPLLEPILSNNQTVTEPIVDAISRETFGYQRLVEPEQMAFDWQLDHIFLPLDQHSWSNLPKPYPSSKLEGRVFAIDRRWFWHLGGWDEGLQDYGGDALELSLKVWQCGGLILTVPCSRVGVIHKSDELEAQMTPNRNPSLQVQKNFKRVVDVWFDEYKLHFYRYNPRLRNLTAESLDKPRDLRRRLNCKSFGWYRSQVAPQIRNYYLHAGLSSYAIGKIMPFVAPHFCLSIKGGLPVIRKCNSTNFEEWTLTSRCQLKHGNMCLDVDYKSNVRASKCSKKVPKNPWHYNYLHSSFVSSGNKCLQIDVNKVGLILSACDSDVTEQRWKFTGEQDALKDHSKDVCFSVNH</sequence>
<accession>B4IU24</accession>
<evidence type="ECO:0000256" key="10">
    <source>
        <dbReference type="ARBA" id="ARBA00023180"/>
    </source>
</evidence>
<evidence type="ECO:0000256" key="5">
    <source>
        <dbReference type="ARBA" id="ARBA00022968"/>
    </source>
</evidence>
<evidence type="ECO:0000313" key="13">
    <source>
        <dbReference type="EMBL" id="EDW99895.2"/>
    </source>
</evidence>
<dbReference type="GO" id="GO:0000139">
    <property type="term" value="C:Golgi membrane"/>
    <property type="evidence" value="ECO:0007669"/>
    <property type="project" value="UniProtKB-SubCell"/>
</dbReference>
<dbReference type="SUPFAM" id="SSF50370">
    <property type="entry name" value="Ricin B-like lectins"/>
    <property type="match status" value="1"/>
</dbReference>
<gene>
    <name evidence="13" type="primary">Dyak\GE22825</name>
    <name evidence="13" type="synonym">dyak_GLEANR_6586</name>
    <name evidence="13" type="synonym">GE22825</name>
    <name evidence="13" type="ORF">Dyak_GE22825</name>
</gene>
<dbReference type="InterPro" id="IPR045885">
    <property type="entry name" value="GalNAc-T"/>
</dbReference>
<comment type="pathway">
    <text evidence="11">Protein modification; protein glycosylation.</text>
</comment>
<keyword evidence="8 11" id="KW-0472">Membrane</keyword>
<dbReference type="PROSITE" id="PS50231">
    <property type="entry name" value="RICIN_B_LECTIN"/>
    <property type="match status" value="1"/>
</dbReference>
<dbReference type="Pfam" id="PF00535">
    <property type="entry name" value="Glycos_transf_2"/>
    <property type="match status" value="1"/>
</dbReference>
<dbReference type="Gene3D" id="2.80.10.50">
    <property type="match status" value="1"/>
</dbReference>
<dbReference type="EC" id="2.4.1.-" evidence="11"/>
<dbReference type="Gene3D" id="3.90.550.10">
    <property type="entry name" value="Spore Coat Polysaccharide Biosynthesis Protein SpsA, Chain A"/>
    <property type="match status" value="1"/>
</dbReference>
<feature type="transmembrane region" description="Helical" evidence="11">
    <location>
        <begin position="12"/>
        <end position="30"/>
    </location>
</feature>
<dbReference type="InterPro" id="IPR001173">
    <property type="entry name" value="Glyco_trans_2-like"/>
</dbReference>
<dbReference type="SUPFAM" id="SSF53448">
    <property type="entry name" value="Nucleotide-diphospho-sugar transferases"/>
    <property type="match status" value="1"/>
</dbReference>
<name>B4IU24_DROYA</name>
<dbReference type="Pfam" id="PF00652">
    <property type="entry name" value="Ricin_B_lectin"/>
    <property type="match status" value="1"/>
</dbReference>
<keyword evidence="11" id="KW-0808">Transferase</keyword>
<evidence type="ECO:0000256" key="2">
    <source>
        <dbReference type="ARBA" id="ARBA00005680"/>
    </source>
</evidence>
<dbReference type="GO" id="GO:0006493">
    <property type="term" value="P:protein O-linked glycosylation"/>
    <property type="evidence" value="ECO:0007669"/>
    <property type="project" value="TreeGrafter"/>
</dbReference>
<dbReference type="HOGENOM" id="CLU_013477_0_1_1"/>
<dbReference type="OrthoDB" id="7846317at2759"/>
<dbReference type="SMR" id="B4IU24"/>
<keyword evidence="11" id="KW-0328">Glycosyltransferase</keyword>
<feature type="domain" description="Ricin B lectin" evidence="12">
    <location>
        <begin position="426"/>
        <end position="538"/>
    </location>
</feature>
<dbReference type="PANTHER" id="PTHR11675:SF134">
    <property type="entry name" value="N-ACETYLGALACTOSAMINYLTRANSFERASE 4-RELATED"/>
    <property type="match status" value="1"/>
</dbReference>
<evidence type="ECO:0000256" key="7">
    <source>
        <dbReference type="ARBA" id="ARBA00023034"/>
    </source>
</evidence>
<dbReference type="InterPro" id="IPR029044">
    <property type="entry name" value="Nucleotide-diphossugar_trans"/>
</dbReference>
<dbReference type="Proteomes" id="UP000002282">
    <property type="component" value="Unassembled WGS sequence"/>
</dbReference>
<dbReference type="GO" id="GO:0016757">
    <property type="term" value="F:glycosyltransferase activity"/>
    <property type="evidence" value="ECO:0007669"/>
    <property type="project" value="UniProtKB-KW"/>
</dbReference>
<keyword evidence="4 11" id="KW-0430">Lectin</keyword>
<dbReference type="KEGG" id="dya:Dyak_GE22825"/>
<evidence type="ECO:0000256" key="3">
    <source>
        <dbReference type="ARBA" id="ARBA00022692"/>
    </source>
</evidence>
<dbReference type="PANTHER" id="PTHR11675">
    <property type="entry name" value="N-ACETYLGALACTOSAMINYLTRANSFERASE"/>
    <property type="match status" value="1"/>
</dbReference>
<reference evidence="13 14" key="1">
    <citation type="journal article" date="2007" name="Nature">
        <title>Evolution of genes and genomes on the Drosophila phylogeny.</title>
        <authorList>
            <consortium name="Drosophila 12 Genomes Consortium"/>
            <person name="Clark A.G."/>
            <person name="Eisen M.B."/>
            <person name="Smith D.R."/>
            <person name="Bergman C.M."/>
            <person name="Oliver B."/>
            <person name="Markow T.A."/>
            <person name="Kaufman T.C."/>
            <person name="Kellis M."/>
            <person name="Gelbart W."/>
            <person name="Iyer V.N."/>
            <person name="Pollard D.A."/>
            <person name="Sackton T.B."/>
            <person name="Larracuente A.M."/>
            <person name="Singh N.D."/>
            <person name="Abad J.P."/>
            <person name="Abt D.N."/>
            <person name="Adryan B."/>
            <person name="Aguade M."/>
            <person name="Akashi H."/>
            <person name="Anderson W.W."/>
            <person name="Aquadro C.F."/>
            <person name="Ardell D.H."/>
            <person name="Arguello R."/>
            <person name="Artieri C.G."/>
            <person name="Barbash D.A."/>
            <person name="Barker D."/>
            <person name="Barsanti P."/>
            <person name="Batterham P."/>
            <person name="Batzoglou S."/>
            <person name="Begun D."/>
            <person name="Bhutkar A."/>
            <person name="Blanco E."/>
            <person name="Bosak S.A."/>
            <person name="Bradley R.K."/>
            <person name="Brand A.D."/>
            <person name="Brent M.R."/>
            <person name="Brooks A.N."/>
            <person name="Brown R.H."/>
            <person name="Butlin R.K."/>
            <person name="Caggese C."/>
            <person name="Calvi B.R."/>
            <person name="Bernardo de Carvalho A."/>
            <person name="Caspi A."/>
            <person name="Castrezana S."/>
            <person name="Celniker S.E."/>
            <person name="Chang J.L."/>
            <person name="Chapple C."/>
            <person name="Chatterji S."/>
            <person name="Chinwalla A."/>
            <person name="Civetta A."/>
            <person name="Clifton S.W."/>
            <person name="Comeron J.M."/>
            <person name="Costello J.C."/>
            <person name="Coyne J.A."/>
            <person name="Daub J."/>
            <person name="David R.G."/>
            <person name="Delcher A.L."/>
            <person name="Delehaunty K."/>
            <person name="Do C.B."/>
            <person name="Ebling H."/>
            <person name="Edwards K."/>
            <person name="Eickbush T."/>
            <person name="Evans J.D."/>
            <person name="Filipski A."/>
            <person name="Findeiss S."/>
            <person name="Freyhult E."/>
            <person name="Fulton L."/>
            <person name="Fulton R."/>
            <person name="Garcia A.C."/>
            <person name="Gardiner A."/>
            <person name="Garfield D.A."/>
            <person name="Garvin B.E."/>
            <person name="Gibson G."/>
            <person name="Gilbert D."/>
            <person name="Gnerre S."/>
            <person name="Godfrey J."/>
            <person name="Good R."/>
            <person name="Gotea V."/>
            <person name="Gravely B."/>
            <person name="Greenberg A.J."/>
            <person name="Griffiths-Jones S."/>
            <person name="Gross S."/>
            <person name="Guigo R."/>
            <person name="Gustafson E.A."/>
            <person name="Haerty W."/>
            <person name="Hahn M.W."/>
            <person name="Halligan D.L."/>
            <person name="Halpern A.L."/>
            <person name="Halter G.M."/>
            <person name="Han M.V."/>
            <person name="Heger A."/>
            <person name="Hillier L."/>
            <person name="Hinrichs A.S."/>
            <person name="Holmes I."/>
            <person name="Hoskins R.A."/>
            <person name="Hubisz M.J."/>
            <person name="Hultmark D."/>
            <person name="Huntley M.A."/>
            <person name="Jaffe D.B."/>
            <person name="Jagadeeshan S."/>
            <person name="Jeck W.R."/>
            <person name="Johnson J."/>
            <person name="Jones C.D."/>
            <person name="Jordan W.C."/>
            <person name="Karpen G.H."/>
            <person name="Kataoka E."/>
            <person name="Keightley P.D."/>
            <person name="Kheradpour P."/>
            <person name="Kirkness E.F."/>
            <person name="Koerich L.B."/>
            <person name="Kristiansen K."/>
            <person name="Kudrna D."/>
            <person name="Kulathinal R.J."/>
            <person name="Kumar S."/>
            <person name="Kwok R."/>
            <person name="Lander E."/>
            <person name="Langley C.H."/>
            <person name="Lapoint R."/>
            <person name="Lazzaro B.P."/>
            <person name="Lee S.J."/>
            <person name="Levesque L."/>
            <person name="Li R."/>
            <person name="Lin C.F."/>
            <person name="Lin M.F."/>
            <person name="Lindblad-Toh K."/>
            <person name="Llopart A."/>
            <person name="Long M."/>
            <person name="Low L."/>
            <person name="Lozovsky E."/>
            <person name="Lu J."/>
            <person name="Luo M."/>
            <person name="Machado C.A."/>
            <person name="Makalowski W."/>
            <person name="Marzo M."/>
            <person name="Matsuda M."/>
            <person name="Matzkin L."/>
            <person name="McAllister B."/>
            <person name="McBride C.S."/>
            <person name="McKernan B."/>
            <person name="McKernan K."/>
            <person name="Mendez-Lago M."/>
            <person name="Minx P."/>
            <person name="Mollenhauer M.U."/>
            <person name="Montooth K."/>
            <person name="Mount S.M."/>
            <person name="Mu X."/>
            <person name="Myers E."/>
            <person name="Negre B."/>
            <person name="Newfeld S."/>
            <person name="Nielsen R."/>
            <person name="Noor M.A."/>
            <person name="O'Grady P."/>
            <person name="Pachter L."/>
            <person name="Papaceit M."/>
            <person name="Parisi M.J."/>
            <person name="Parisi M."/>
            <person name="Parts L."/>
            <person name="Pedersen J.S."/>
            <person name="Pesole G."/>
            <person name="Phillippy A.M."/>
            <person name="Ponting C.P."/>
            <person name="Pop M."/>
            <person name="Porcelli D."/>
            <person name="Powell J.R."/>
            <person name="Prohaska S."/>
            <person name="Pruitt K."/>
            <person name="Puig M."/>
            <person name="Quesneville H."/>
            <person name="Ram K.R."/>
            <person name="Rand D."/>
            <person name="Rasmussen M.D."/>
            <person name="Reed L.K."/>
            <person name="Reenan R."/>
            <person name="Reily A."/>
            <person name="Remington K.A."/>
            <person name="Rieger T.T."/>
            <person name="Ritchie M.G."/>
            <person name="Robin C."/>
            <person name="Rogers Y.H."/>
            <person name="Rohde C."/>
            <person name="Rozas J."/>
            <person name="Rubenfield M.J."/>
            <person name="Ruiz A."/>
            <person name="Russo S."/>
            <person name="Salzberg S.L."/>
            <person name="Sanchez-Gracia A."/>
            <person name="Saranga D.J."/>
            <person name="Sato H."/>
            <person name="Schaeffer S.W."/>
            <person name="Schatz M.C."/>
            <person name="Schlenke T."/>
            <person name="Schwartz R."/>
            <person name="Segarra C."/>
            <person name="Singh R.S."/>
            <person name="Sirot L."/>
            <person name="Sirota M."/>
            <person name="Sisneros N.B."/>
            <person name="Smith C.D."/>
            <person name="Smith T.F."/>
            <person name="Spieth J."/>
            <person name="Stage D.E."/>
            <person name="Stark A."/>
            <person name="Stephan W."/>
            <person name="Strausberg R.L."/>
            <person name="Strempel S."/>
            <person name="Sturgill D."/>
            <person name="Sutton G."/>
            <person name="Sutton G.G."/>
            <person name="Tao W."/>
            <person name="Teichmann S."/>
            <person name="Tobari Y.N."/>
            <person name="Tomimura Y."/>
            <person name="Tsolas J.M."/>
            <person name="Valente V.L."/>
            <person name="Venter E."/>
            <person name="Venter J.C."/>
            <person name="Vicario S."/>
            <person name="Vieira F.G."/>
            <person name="Vilella A.J."/>
            <person name="Villasante A."/>
            <person name="Walenz B."/>
            <person name="Wang J."/>
            <person name="Wasserman M."/>
            <person name="Watts T."/>
            <person name="Wilson D."/>
            <person name="Wilson R.K."/>
            <person name="Wing R.A."/>
            <person name="Wolfner M.F."/>
            <person name="Wong A."/>
            <person name="Wong G.K."/>
            <person name="Wu C.I."/>
            <person name="Wu G."/>
            <person name="Yamamoto D."/>
            <person name="Yang H.P."/>
            <person name="Yang S.P."/>
            <person name="Yorke J.A."/>
            <person name="Yoshida K."/>
            <person name="Zdobnov E."/>
            <person name="Zhang P."/>
            <person name="Zhang Y."/>
            <person name="Zimin A.V."/>
            <person name="Baldwin J."/>
            <person name="Abdouelleil A."/>
            <person name="Abdulkadir J."/>
            <person name="Abebe A."/>
            <person name="Abera B."/>
            <person name="Abreu J."/>
            <person name="Acer S.C."/>
            <person name="Aftuck L."/>
            <person name="Alexander A."/>
            <person name="An P."/>
            <person name="Anderson E."/>
            <person name="Anderson S."/>
            <person name="Arachi H."/>
            <person name="Azer M."/>
            <person name="Bachantsang P."/>
            <person name="Barry A."/>
            <person name="Bayul T."/>
            <person name="Berlin A."/>
            <person name="Bessette D."/>
            <person name="Bloom T."/>
            <person name="Blye J."/>
            <person name="Boguslavskiy L."/>
            <person name="Bonnet C."/>
            <person name="Boukhgalter B."/>
            <person name="Bourzgui I."/>
            <person name="Brown A."/>
            <person name="Cahill P."/>
            <person name="Channer S."/>
            <person name="Cheshatsang Y."/>
            <person name="Chuda L."/>
            <person name="Citroen M."/>
            <person name="Collymore A."/>
            <person name="Cooke P."/>
            <person name="Costello M."/>
            <person name="D'Aco K."/>
            <person name="Daza R."/>
            <person name="De Haan G."/>
            <person name="DeGray S."/>
            <person name="DeMaso C."/>
            <person name="Dhargay N."/>
            <person name="Dooley K."/>
            <person name="Dooley E."/>
            <person name="Doricent M."/>
            <person name="Dorje P."/>
            <person name="Dorjee K."/>
            <person name="Dupes A."/>
            <person name="Elong R."/>
            <person name="Falk J."/>
            <person name="Farina A."/>
            <person name="Faro S."/>
            <person name="Ferguson D."/>
            <person name="Fisher S."/>
            <person name="Foley C.D."/>
            <person name="Franke A."/>
            <person name="Friedrich D."/>
            <person name="Gadbois L."/>
            <person name="Gearin G."/>
            <person name="Gearin C.R."/>
            <person name="Giannoukos G."/>
            <person name="Goode T."/>
            <person name="Graham J."/>
            <person name="Grandbois E."/>
            <person name="Grewal S."/>
            <person name="Gyaltsen K."/>
            <person name="Hafez N."/>
            <person name="Hagos B."/>
            <person name="Hall J."/>
            <person name="Henson C."/>
            <person name="Hollinger A."/>
            <person name="Honan T."/>
            <person name="Huard M.D."/>
            <person name="Hughes L."/>
            <person name="Hurhula B."/>
            <person name="Husby M.E."/>
            <person name="Kamat A."/>
            <person name="Kanga B."/>
            <person name="Kashin S."/>
            <person name="Khazanovich D."/>
            <person name="Kisner P."/>
            <person name="Lance K."/>
            <person name="Lara M."/>
            <person name="Lee W."/>
            <person name="Lennon N."/>
            <person name="Letendre F."/>
            <person name="LeVine R."/>
            <person name="Lipovsky A."/>
            <person name="Liu X."/>
            <person name="Liu J."/>
            <person name="Liu S."/>
            <person name="Lokyitsang T."/>
            <person name="Lokyitsang Y."/>
            <person name="Lubonja R."/>
            <person name="Lui A."/>
            <person name="MacDonald P."/>
            <person name="Magnisalis V."/>
            <person name="Maru K."/>
            <person name="Matthews C."/>
            <person name="McCusker W."/>
            <person name="McDonough S."/>
            <person name="Mehta T."/>
            <person name="Meldrim J."/>
            <person name="Meneus L."/>
            <person name="Mihai O."/>
            <person name="Mihalev A."/>
            <person name="Mihova T."/>
            <person name="Mittelman R."/>
            <person name="Mlenga V."/>
            <person name="Montmayeur A."/>
            <person name="Mulrain L."/>
            <person name="Navidi A."/>
            <person name="Naylor J."/>
            <person name="Negash T."/>
            <person name="Nguyen T."/>
            <person name="Nguyen N."/>
            <person name="Nicol R."/>
            <person name="Norbu C."/>
            <person name="Norbu N."/>
            <person name="Novod N."/>
            <person name="O'Neill B."/>
            <person name="Osman S."/>
            <person name="Markiewicz E."/>
            <person name="Oyono O.L."/>
            <person name="Patti C."/>
            <person name="Phunkhang P."/>
            <person name="Pierre F."/>
            <person name="Priest M."/>
            <person name="Raghuraman S."/>
            <person name="Rege F."/>
            <person name="Reyes R."/>
            <person name="Rise C."/>
            <person name="Rogov P."/>
            <person name="Ross K."/>
            <person name="Ryan E."/>
            <person name="Settipalli S."/>
            <person name="Shea T."/>
            <person name="Sherpa N."/>
            <person name="Shi L."/>
            <person name="Shih D."/>
            <person name="Sparrow T."/>
            <person name="Spaulding J."/>
            <person name="Stalker J."/>
            <person name="Stange-Thomann N."/>
            <person name="Stavropoulos S."/>
            <person name="Stone C."/>
            <person name="Strader C."/>
            <person name="Tesfaye S."/>
            <person name="Thomson T."/>
            <person name="Thoulutsang Y."/>
            <person name="Thoulutsang D."/>
            <person name="Topham K."/>
            <person name="Topping I."/>
            <person name="Tsamla T."/>
            <person name="Vassiliev H."/>
            <person name="Vo A."/>
            <person name="Wangchuk T."/>
            <person name="Wangdi T."/>
            <person name="Weiand M."/>
            <person name="Wilkinson J."/>
            <person name="Wilson A."/>
            <person name="Yadav S."/>
            <person name="Young G."/>
            <person name="Yu Q."/>
            <person name="Zembek L."/>
            <person name="Zhong D."/>
            <person name="Zimmer A."/>
            <person name="Zwirko Z."/>
            <person name="Jaffe D.B."/>
            <person name="Alvarez P."/>
            <person name="Brockman W."/>
            <person name="Butler J."/>
            <person name="Chin C."/>
            <person name="Gnerre S."/>
            <person name="Grabherr M."/>
            <person name="Kleber M."/>
            <person name="Mauceli E."/>
            <person name="MacCallum I."/>
        </authorList>
    </citation>
    <scope>NUCLEOTIDE SEQUENCE [LARGE SCALE GENOMIC DNA]</scope>
    <source>
        <strain evidence="14">Tai18E2 / Tucson 14021-0261.01</strain>
    </source>
</reference>
<dbReference type="EMBL" id="CH891765">
    <property type="protein sequence ID" value="EDW99895.2"/>
    <property type="molecule type" value="Genomic_DNA"/>
</dbReference>
<keyword evidence="11" id="KW-0464">Manganese</keyword>
<proteinExistence type="inferred from homology"/>
<keyword evidence="7 11" id="KW-0333">Golgi apparatus</keyword>
<dbReference type="InterPro" id="IPR000772">
    <property type="entry name" value="Ricin_B_lectin"/>
</dbReference>
<evidence type="ECO:0000259" key="12">
    <source>
        <dbReference type="SMART" id="SM00458"/>
    </source>
</evidence>
<keyword evidence="14" id="KW-1185">Reference proteome</keyword>
<dbReference type="CDD" id="cd02510">
    <property type="entry name" value="pp-GalNAc-T"/>
    <property type="match status" value="1"/>
</dbReference>
<comment type="cofactor">
    <cofactor evidence="11">
        <name>Mn(2+)</name>
        <dbReference type="ChEBI" id="CHEBI:29035"/>
    </cofactor>
</comment>
<keyword evidence="10" id="KW-0325">Glycoprotein</keyword>
<dbReference type="AlphaFoldDB" id="B4IU24"/>
<evidence type="ECO:0000256" key="9">
    <source>
        <dbReference type="ARBA" id="ARBA00023157"/>
    </source>
</evidence>
<evidence type="ECO:0000256" key="1">
    <source>
        <dbReference type="ARBA" id="ARBA00004323"/>
    </source>
</evidence>
<dbReference type="eggNOG" id="KOG3736">
    <property type="taxonomic scope" value="Eukaryota"/>
</dbReference>
<evidence type="ECO:0000256" key="11">
    <source>
        <dbReference type="RuleBase" id="RU361242"/>
    </source>
</evidence>
<dbReference type="SMART" id="SM00458">
    <property type="entry name" value="RICIN"/>
    <property type="match status" value="1"/>
</dbReference>
<keyword evidence="5" id="KW-0735">Signal-anchor</keyword>
<reference evidence="13 14" key="2">
    <citation type="journal article" date="2007" name="PLoS Biol.">
        <title>Principles of genome evolution in the Drosophila melanogaster species group.</title>
        <authorList>
            <person name="Ranz J.M."/>
            <person name="Maurin D."/>
            <person name="Chan Y.S."/>
            <person name="von Grotthuss M."/>
            <person name="Hillier L.W."/>
            <person name="Roote J."/>
            <person name="Ashburner M."/>
            <person name="Bergman C.M."/>
        </authorList>
    </citation>
    <scope>NUCLEOTIDE SEQUENCE [LARGE SCALE GENOMIC DNA]</scope>
    <source>
        <strain evidence="14">Tai18E2 / Tucson 14021-0261.01</strain>
    </source>
</reference>
<keyword evidence="6 11" id="KW-1133">Transmembrane helix</keyword>
<comment type="similarity">
    <text evidence="2 11">Belongs to the glycosyltransferase 2 family. GalNAc-T subfamily.</text>
</comment>
<evidence type="ECO:0000256" key="8">
    <source>
        <dbReference type="ARBA" id="ARBA00023136"/>
    </source>
</evidence>
<evidence type="ECO:0000313" key="14">
    <source>
        <dbReference type="Proteomes" id="UP000002282"/>
    </source>
</evidence>
<organism evidence="13 14">
    <name type="scientific">Drosophila yakuba</name>
    <name type="common">Fruit fly</name>
    <dbReference type="NCBI Taxonomy" id="7245"/>
    <lineage>
        <taxon>Eukaryota</taxon>
        <taxon>Metazoa</taxon>
        <taxon>Ecdysozoa</taxon>
        <taxon>Arthropoda</taxon>
        <taxon>Hexapoda</taxon>
        <taxon>Insecta</taxon>
        <taxon>Pterygota</taxon>
        <taxon>Neoptera</taxon>
        <taxon>Endopterygota</taxon>
        <taxon>Diptera</taxon>
        <taxon>Brachycera</taxon>
        <taxon>Muscomorpha</taxon>
        <taxon>Ephydroidea</taxon>
        <taxon>Drosophilidae</taxon>
        <taxon>Drosophila</taxon>
        <taxon>Sophophora</taxon>
    </lineage>
</organism>
<dbReference type="InterPro" id="IPR035992">
    <property type="entry name" value="Ricin_B-like_lectins"/>
</dbReference>
<keyword evidence="3 11" id="KW-0812">Transmembrane</keyword>
<keyword evidence="9 11" id="KW-1015">Disulfide bond</keyword>
<dbReference type="GO" id="GO:0030246">
    <property type="term" value="F:carbohydrate binding"/>
    <property type="evidence" value="ECO:0007669"/>
    <property type="project" value="UniProtKB-KW"/>
</dbReference>
<evidence type="ECO:0000256" key="6">
    <source>
        <dbReference type="ARBA" id="ARBA00022989"/>
    </source>
</evidence>